<sequence>MDELIWQEHTYVLEKAPGVGFGIAISGGRDNPGAQSGDTSIILSDVVKQGPAFDKLKINDIVLRVNGKPMYNMAHHQAVKELKNSGQRVELTIKRKVLVRVGRETPPPGRLSRSRSRDLDDLPLRRSRSRDLDRSPDRHRYRSRSRELDDSRRRHRSRSRDLDSRPRRHKSRGYDVSRSRSRTPPRSRRERSYSRSPSRSSRRRSPSYASSSPSVHRSRRGRSRSKSPPRRRRGR</sequence>
<feature type="compositionally biased region" description="Basic and acidic residues" evidence="1">
    <location>
        <begin position="115"/>
        <end position="152"/>
    </location>
</feature>
<dbReference type="Proteomes" id="UP000007875">
    <property type="component" value="Unassembled WGS sequence"/>
</dbReference>
<feature type="region of interest" description="Disordered" evidence="1">
    <location>
        <begin position="100"/>
        <end position="235"/>
    </location>
</feature>
<dbReference type="AlphaFoldDB" id="H2ZLR6"/>
<dbReference type="GO" id="GO:0050839">
    <property type="term" value="F:cell adhesion molecule binding"/>
    <property type="evidence" value="ECO:0007669"/>
    <property type="project" value="TreeGrafter"/>
</dbReference>
<dbReference type="PANTHER" id="PTHR13865">
    <property type="entry name" value="TIGHT JUNCTION PROTEIN"/>
    <property type="match status" value="1"/>
</dbReference>
<dbReference type="InterPro" id="IPR001478">
    <property type="entry name" value="PDZ"/>
</dbReference>
<dbReference type="GO" id="GO:0098609">
    <property type="term" value="P:cell-cell adhesion"/>
    <property type="evidence" value="ECO:0007669"/>
    <property type="project" value="TreeGrafter"/>
</dbReference>
<feature type="compositionally biased region" description="Basic residues" evidence="1">
    <location>
        <begin position="216"/>
        <end position="235"/>
    </location>
</feature>
<reference evidence="4" key="1">
    <citation type="submission" date="2003-08" db="EMBL/GenBank/DDBJ databases">
        <authorList>
            <person name="Birren B."/>
            <person name="Nusbaum C."/>
            <person name="Abebe A."/>
            <person name="Abouelleil A."/>
            <person name="Adekoya E."/>
            <person name="Ait-zahra M."/>
            <person name="Allen N."/>
            <person name="Allen T."/>
            <person name="An P."/>
            <person name="Anderson M."/>
            <person name="Anderson S."/>
            <person name="Arachchi H."/>
            <person name="Armbruster J."/>
            <person name="Bachantsang P."/>
            <person name="Baldwin J."/>
            <person name="Barry A."/>
            <person name="Bayul T."/>
            <person name="Blitshsteyn B."/>
            <person name="Bloom T."/>
            <person name="Blye J."/>
            <person name="Boguslavskiy L."/>
            <person name="Borowsky M."/>
            <person name="Boukhgalter B."/>
            <person name="Brunache A."/>
            <person name="Butler J."/>
            <person name="Calixte N."/>
            <person name="Calvo S."/>
            <person name="Camarata J."/>
            <person name="Campo K."/>
            <person name="Chang J."/>
            <person name="Cheshatsang Y."/>
            <person name="Citroen M."/>
            <person name="Collymore A."/>
            <person name="Considine T."/>
            <person name="Cook A."/>
            <person name="Cooke P."/>
            <person name="Corum B."/>
            <person name="Cuomo C."/>
            <person name="David R."/>
            <person name="Dawoe T."/>
            <person name="Degray S."/>
            <person name="Dodge S."/>
            <person name="Dooley K."/>
            <person name="Dorje P."/>
            <person name="Dorjee K."/>
            <person name="Dorris L."/>
            <person name="Duffey N."/>
            <person name="Dupes A."/>
            <person name="Elkins T."/>
            <person name="Engels R."/>
            <person name="Erickson J."/>
            <person name="Farina A."/>
            <person name="Faro S."/>
            <person name="Ferreira P."/>
            <person name="Fischer H."/>
            <person name="Fitzgerald M."/>
            <person name="Foley K."/>
            <person name="Gage D."/>
            <person name="Galagan J."/>
            <person name="Gearin G."/>
            <person name="Gnerre S."/>
            <person name="Gnirke A."/>
            <person name="Goyette A."/>
            <person name="Graham J."/>
            <person name="Grandbois E."/>
            <person name="Gyaltsen K."/>
            <person name="Hafez N."/>
            <person name="Hagopian D."/>
            <person name="Hagos B."/>
            <person name="Hall J."/>
            <person name="Hatcher B."/>
            <person name="Heller A."/>
            <person name="Higgins H."/>
            <person name="Honan T."/>
            <person name="Horn A."/>
            <person name="Houde N."/>
            <person name="Hughes L."/>
            <person name="Hulme W."/>
            <person name="Husby E."/>
            <person name="Iliev I."/>
            <person name="Jaffe D."/>
            <person name="Jones C."/>
            <person name="Kamal M."/>
            <person name="Kamat A."/>
            <person name="Kamvysselis M."/>
            <person name="Karlsson E."/>
            <person name="Kells C."/>
            <person name="Kieu A."/>
            <person name="Kisner P."/>
            <person name="Kodira C."/>
            <person name="Kulbokas E."/>
            <person name="Labutti K."/>
            <person name="Lama D."/>
            <person name="Landers T."/>
            <person name="Leger J."/>
            <person name="Levine S."/>
            <person name="Lewis D."/>
            <person name="Lewis T."/>
            <person name="Lindblad-toh K."/>
            <person name="Liu X."/>
            <person name="Lokyitsang T."/>
            <person name="Lokyitsang Y."/>
            <person name="Lucien O."/>
            <person name="Lui A."/>
            <person name="Ma L.J."/>
            <person name="Mabbitt R."/>
            <person name="Macdonald J."/>
            <person name="Maclean C."/>
            <person name="Major J."/>
            <person name="Manning J."/>
            <person name="Marabella R."/>
            <person name="Maru K."/>
            <person name="Matthews C."/>
            <person name="Mauceli E."/>
            <person name="Mccarthy M."/>
            <person name="Mcdonough S."/>
            <person name="Mcghee T."/>
            <person name="Meldrim J."/>
            <person name="Meneus L."/>
            <person name="Mesirov J."/>
            <person name="Mihalev A."/>
            <person name="Mihova T."/>
            <person name="Mikkelsen T."/>
            <person name="Mlenga V."/>
            <person name="Moru K."/>
            <person name="Mozes J."/>
            <person name="Mulrain L."/>
            <person name="Munson G."/>
            <person name="Naylor J."/>
            <person name="Newes C."/>
            <person name="Nguyen C."/>
            <person name="Nguyen N."/>
            <person name="Nguyen T."/>
            <person name="Nicol R."/>
            <person name="Nielsen C."/>
            <person name="Nizzari M."/>
            <person name="Norbu C."/>
            <person name="Norbu N."/>
            <person name="O'donnell P."/>
            <person name="Okoawo O."/>
            <person name="O'leary S."/>
            <person name="Omotosho B."/>
            <person name="O'neill K."/>
            <person name="Osman S."/>
            <person name="Parker S."/>
            <person name="Perrin D."/>
            <person name="Phunkhang P."/>
            <person name="Piqani B."/>
            <person name="Purcell S."/>
            <person name="Rachupka T."/>
            <person name="Ramasamy U."/>
            <person name="Rameau R."/>
            <person name="Ray V."/>
            <person name="Raymond C."/>
            <person name="Retta R."/>
            <person name="Richardson S."/>
            <person name="Rise C."/>
            <person name="Rodriguez J."/>
            <person name="Rogers J."/>
            <person name="Rogov P."/>
            <person name="Rutman M."/>
            <person name="Schupbach R."/>
            <person name="Seaman C."/>
            <person name="Settipalli S."/>
            <person name="Sharpe T."/>
            <person name="Sheridan J."/>
            <person name="Sherpa N."/>
            <person name="Shi J."/>
            <person name="Smirnov S."/>
            <person name="Smith C."/>
            <person name="Sougnez C."/>
            <person name="Spencer B."/>
            <person name="Stalker J."/>
            <person name="Stange-thomann N."/>
            <person name="Stavropoulos S."/>
            <person name="Stetson K."/>
            <person name="Stone C."/>
            <person name="Stone S."/>
            <person name="Stubbs M."/>
            <person name="Talamas J."/>
            <person name="Tchuinga P."/>
            <person name="Tenzing P."/>
            <person name="Tesfaye S."/>
            <person name="Theodore J."/>
            <person name="Thoulutsang Y."/>
            <person name="Topham K."/>
            <person name="Towey S."/>
            <person name="Tsamla T."/>
            <person name="Tsomo N."/>
            <person name="Vallee D."/>
            <person name="Vassiliev H."/>
            <person name="Venkataraman V."/>
            <person name="Vinson J."/>
            <person name="Vo A."/>
            <person name="Wade C."/>
            <person name="Wang S."/>
            <person name="Wangchuk T."/>
            <person name="Wangdi T."/>
            <person name="Whittaker C."/>
            <person name="Wilkinson J."/>
            <person name="Wu Y."/>
            <person name="Wyman D."/>
            <person name="Yadav S."/>
            <person name="Yang S."/>
            <person name="Yang X."/>
            <person name="Yeager S."/>
            <person name="Yee E."/>
            <person name="Young G."/>
            <person name="Zainoun J."/>
            <person name="Zembeck L."/>
            <person name="Zimmer A."/>
            <person name="Zody M."/>
            <person name="Lander E."/>
        </authorList>
    </citation>
    <scope>NUCLEOTIDE SEQUENCE [LARGE SCALE GENOMIC DNA]</scope>
</reference>
<dbReference type="Gene3D" id="2.30.42.10">
    <property type="match status" value="1"/>
</dbReference>
<evidence type="ECO:0000313" key="4">
    <source>
        <dbReference type="Proteomes" id="UP000007875"/>
    </source>
</evidence>
<dbReference type="SMART" id="SM00228">
    <property type="entry name" value="PDZ"/>
    <property type="match status" value="1"/>
</dbReference>
<evidence type="ECO:0000256" key="1">
    <source>
        <dbReference type="SAM" id="MobiDB-lite"/>
    </source>
</evidence>
<dbReference type="PANTHER" id="PTHR13865:SF28">
    <property type="entry name" value="POLYCHAETOID, ISOFORM O"/>
    <property type="match status" value="1"/>
</dbReference>
<evidence type="ECO:0000313" key="3">
    <source>
        <dbReference type="Ensembl" id="ENSCSAVP00000018532.1"/>
    </source>
</evidence>
<name>H2ZLR6_CIOSA</name>
<dbReference type="PROSITE" id="PS50106">
    <property type="entry name" value="PDZ"/>
    <property type="match status" value="1"/>
</dbReference>
<dbReference type="GO" id="GO:0150105">
    <property type="term" value="P:protein localization to cell-cell junction"/>
    <property type="evidence" value="ECO:0007669"/>
    <property type="project" value="TreeGrafter"/>
</dbReference>
<keyword evidence="4" id="KW-1185">Reference proteome</keyword>
<dbReference type="HOGENOM" id="CLU_1227190_0_0_1"/>
<reference evidence="3" key="3">
    <citation type="submission" date="2025-09" db="UniProtKB">
        <authorList>
            <consortium name="Ensembl"/>
        </authorList>
    </citation>
    <scope>IDENTIFICATION</scope>
</reference>
<dbReference type="Ensembl" id="ENSCSAVT00000018733.1">
    <property type="protein sequence ID" value="ENSCSAVP00000018532.1"/>
    <property type="gene ID" value="ENSCSAVG00000010881.1"/>
</dbReference>
<dbReference type="SUPFAM" id="SSF50156">
    <property type="entry name" value="PDZ domain-like"/>
    <property type="match status" value="1"/>
</dbReference>
<dbReference type="Pfam" id="PF00595">
    <property type="entry name" value="PDZ"/>
    <property type="match status" value="1"/>
</dbReference>
<feature type="compositionally biased region" description="Low complexity" evidence="1">
    <location>
        <begin position="206"/>
        <end position="215"/>
    </location>
</feature>
<organism evidence="3 4">
    <name type="scientific">Ciona savignyi</name>
    <name type="common">Pacific transparent sea squirt</name>
    <dbReference type="NCBI Taxonomy" id="51511"/>
    <lineage>
        <taxon>Eukaryota</taxon>
        <taxon>Metazoa</taxon>
        <taxon>Chordata</taxon>
        <taxon>Tunicata</taxon>
        <taxon>Ascidiacea</taxon>
        <taxon>Phlebobranchia</taxon>
        <taxon>Cionidae</taxon>
        <taxon>Ciona</taxon>
    </lineage>
</organism>
<feature type="compositionally biased region" description="Basic residues" evidence="1">
    <location>
        <begin position="179"/>
        <end position="189"/>
    </location>
</feature>
<dbReference type="GO" id="GO:0045216">
    <property type="term" value="P:cell-cell junction organization"/>
    <property type="evidence" value="ECO:0007669"/>
    <property type="project" value="TreeGrafter"/>
</dbReference>
<dbReference type="InterPro" id="IPR036034">
    <property type="entry name" value="PDZ_sf"/>
</dbReference>
<reference evidence="3" key="2">
    <citation type="submission" date="2025-08" db="UniProtKB">
        <authorList>
            <consortium name="Ensembl"/>
        </authorList>
    </citation>
    <scope>IDENTIFICATION</scope>
</reference>
<evidence type="ECO:0000259" key="2">
    <source>
        <dbReference type="PROSITE" id="PS50106"/>
    </source>
</evidence>
<protein>
    <recommendedName>
        <fullName evidence="2">PDZ domain-containing protein</fullName>
    </recommendedName>
</protein>
<proteinExistence type="predicted"/>
<feature type="domain" description="PDZ" evidence="2">
    <location>
        <begin position="10"/>
        <end position="97"/>
    </location>
</feature>
<accession>H2ZLR6</accession>
<dbReference type="GO" id="GO:0005923">
    <property type="term" value="C:bicellular tight junction"/>
    <property type="evidence" value="ECO:0007669"/>
    <property type="project" value="TreeGrafter"/>
</dbReference>
<dbReference type="GO" id="GO:0005886">
    <property type="term" value="C:plasma membrane"/>
    <property type="evidence" value="ECO:0007669"/>
    <property type="project" value="TreeGrafter"/>
</dbReference>
<dbReference type="CDD" id="cd06727">
    <property type="entry name" value="PDZ1_ZO1-like"/>
    <property type="match status" value="1"/>
</dbReference>
<dbReference type="GeneTree" id="ENSGT00940000171028"/>